<dbReference type="Gene3D" id="3.40.50.1820">
    <property type="entry name" value="alpha/beta hydrolase"/>
    <property type="match status" value="1"/>
</dbReference>
<dbReference type="Pfam" id="PF12697">
    <property type="entry name" value="Abhydrolase_6"/>
    <property type="match status" value="1"/>
</dbReference>
<dbReference type="PANTHER" id="PTHR43798:SF31">
    <property type="entry name" value="AB HYDROLASE SUPERFAMILY PROTEIN YCLE"/>
    <property type="match status" value="1"/>
</dbReference>
<dbReference type="RefSeq" id="WP_005443722.1">
    <property type="nucleotide sequence ID" value="NZ_CM001466.1"/>
</dbReference>
<evidence type="ECO:0000313" key="3">
    <source>
        <dbReference type="EMBL" id="EHY90368.1"/>
    </source>
</evidence>
<keyword evidence="3" id="KW-0808">Transferase</keyword>
<dbReference type="InterPro" id="IPR029058">
    <property type="entry name" value="AB_hydrolase_fold"/>
</dbReference>
<evidence type="ECO:0000313" key="4">
    <source>
        <dbReference type="Proteomes" id="UP000004705"/>
    </source>
</evidence>
<dbReference type="GO" id="GO:0016020">
    <property type="term" value="C:membrane"/>
    <property type="evidence" value="ECO:0007669"/>
    <property type="project" value="TreeGrafter"/>
</dbReference>
<dbReference type="AlphaFoldDB" id="H8G7K5"/>
<dbReference type="InterPro" id="IPR050266">
    <property type="entry name" value="AB_hydrolase_sf"/>
</dbReference>
<evidence type="ECO:0000259" key="2">
    <source>
        <dbReference type="Pfam" id="PF12697"/>
    </source>
</evidence>
<name>H8G7K5_9PSEU</name>
<dbReference type="InterPro" id="IPR000073">
    <property type="entry name" value="AB_hydrolase_1"/>
</dbReference>
<protein>
    <submittedName>
        <fullName evidence="3">Hydrolase or acyltransferase of alpha/beta superfamily</fullName>
    </submittedName>
</protein>
<keyword evidence="1 3" id="KW-0378">Hydrolase</keyword>
<organism evidence="3 4">
    <name type="scientific">Saccharomonospora azurea NA-128</name>
    <dbReference type="NCBI Taxonomy" id="882081"/>
    <lineage>
        <taxon>Bacteria</taxon>
        <taxon>Bacillati</taxon>
        <taxon>Actinomycetota</taxon>
        <taxon>Actinomycetes</taxon>
        <taxon>Pseudonocardiales</taxon>
        <taxon>Pseudonocardiaceae</taxon>
        <taxon>Saccharomonospora</taxon>
    </lineage>
</organism>
<keyword evidence="4" id="KW-1185">Reference proteome</keyword>
<gene>
    <name evidence="3" type="ORF">SacazDRAFT_03495</name>
</gene>
<dbReference type="GO" id="GO:0016787">
    <property type="term" value="F:hydrolase activity"/>
    <property type="evidence" value="ECO:0007669"/>
    <property type="project" value="UniProtKB-KW"/>
</dbReference>
<dbReference type="EMBL" id="CM001466">
    <property type="protein sequence ID" value="EHY90368.1"/>
    <property type="molecule type" value="Genomic_DNA"/>
</dbReference>
<reference evidence="3 4" key="1">
    <citation type="journal article" date="2012" name="Stand. Genomic Sci.">
        <title>Genome sequence of the soil bacterium Saccharomonospora azurea type strain (NA-128(T)).</title>
        <authorList>
            <person name="Klenk H.P."/>
            <person name="Held B."/>
            <person name="Lucas S."/>
            <person name="Lapidus A."/>
            <person name="Copeland A."/>
            <person name="Hammon N."/>
            <person name="Pitluck S."/>
            <person name="Goodwin L.A."/>
            <person name="Han C."/>
            <person name="Tapia R."/>
            <person name="Brambilla E.M."/>
            <person name="Potter G."/>
            <person name="Land M."/>
            <person name="Ivanova N."/>
            <person name="Rohde M."/>
            <person name="Goker M."/>
            <person name="Detter J.C."/>
            <person name="Kyrpides N.C."/>
            <person name="Woyke T."/>
        </authorList>
    </citation>
    <scope>NUCLEOTIDE SEQUENCE [LARGE SCALE GENOMIC DNA]</scope>
    <source>
        <strain evidence="3 4">NA-128</strain>
    </source>
</reference>
<dbReference type="OrthoDB" id="5422338at2"/>
<dbReference type="SUPFAM" id="SSF53474">
    <property type="entry name" value="alpha/beta-Hydrolases"/>
    <property type="match status" value="1"/>
</dbReference>
<proteinExistence type="predicted"/>
<sequence>MKARDLTMADGTVLAVEEDGPADADITVVLVHGWTQDRRTWDRVLPLLPPGVRWVRYDLRGHGASAPPAPGTATIDRLADDLVEVVEAVAPTGRLVLAGHSMGGMTIMALADRYPELVRARVEGTAFVSTACSHMSRVTLGLPGVWGALAHRVERRLAGMLTRYRRDRLPLSRTAARLGARWLVFGRRPRPADVAMVADQLLRAHPASVGAFQTEIGLHDRTTALSVLRDTPGVVMSGTADRLCTTRHARAIADELHEGRLVLCPGAGHMLPQERATEVAEEIATLCRVAATSPAA</sequence>
<dbReference type="Proteomes" id="UP000004705">
    <property type="component" value="Chromosome"/>
</dbReference>
<dbReference type="HOGENOM" id="CLU_020336_6_1_11"/>
<evidence type="ECO:0000256" key="1">
    <source>
        <dbReference type="ARBA" id="ARBA00022801"/>
    </source>
</evidence>
<keyword evidence="3" id="KW-0012">Acyltransferase</keyword>
<feature type="domain" description="AB hydrolase-1" evidence="2">
    <location>
        <begin position="28"/>
        <end position="281"/>
    </location>
</feature>
<dbReference type="GO" id="GO:0016746">
    <property type="term" value="F:acyltransferase activity"/>
    <property type="evidence" value="ECO:0007669"/>
    <property type="project" value="UniProtKB-KW"/>
</dbReference>
<dbReference type="PANTHER" id="PTHR43798">
    <property type="entry name" value="MONOACYLGLYCEROL LIPASE"/>
    <property type="match status" value="1"/>
</dbReference>
<accession>H8G7K5</accession>